<comment type="caution">
    <text evidence="3">The sequence shown here is derived from an EMBL/GenBank/DDBJ whole genome shotgun (WGS) entry which is preliminary data.</text>
</comment>
<dbReference type="AlphaFoldDB" id="A0A941DJM9"/>
<feature type="domain" description="Response regulatory" evidence="2">
    <location>
        <begin position="74"/>
        <end position="198"/>
    </location>
</feature>
<keyword evidence="1" id="KW-0597">Phosphoprotein</keyword>
<feature type="modified residue" description="4-aspartylphosphate" evidence="1">
    <location>
        <position position="129"/>
    </location>
</feature>
<dbReference type="InterPro" id="IPR011006">
    <property type="entry name" value="CheY-like_superfamily"/>
</dbReference>
<dbReference type="EMBL" id="JAGSPN010000002">
    <property type="protein sequence ID" value="MBR7781259.1"/>
    <property type="molecule type" value="Genomic_DNA"/>
</dbReference>
<proteinExistence type="predicted"/>
<organism evidence="3 4">
    <name type="scientific">Undibacterium luofuense</name>
    <dbReference type="NCBI Taxonomy" id="2828733"/>
    <lineage>
        <taxon>Bacteria</taxon>
        <taxon>Pseudomonadati</taxon>
        <taxon>Pseudomonadota</taxon>
        <taxon>Betaproteobacteria</taxon>
        <taxon>Burkholderiales</taxon>
        <taxon>Oxalobacteraceae</taxon>
        <taxon>Undibacterium</taxon>
    </lineage>
</organism>
<dbReference type="PROSITE" id="PS50110">
    <property type="entry name" value="RESPONSE_REGULATORY"/>
    <property type="match status" value="1"/>
</dbReference>
<protein>
    <recommendedName>
        <fullName evidence="2">Response regulatory domain-containing protein</fullName>
    </recommendedName>
</protein>
<dbReference type="RefSeq" id="WP_212686630.1">
    <property type="nucleotide sequence ID" value="NZ_JAGSPN010000002.1"/>
</dbReference>
<evidence type="ECO:0000313" key="3">
    <source>
        <dbReference type="EMBL" id="MBR7781259.1"/>
    </source>
</evidence>
<keyword evidence="4" id="KW-1185">Reference proteome</keyword>
<dbReference type="Gene3D" id="3.40.50.2300">
    <property type="match status" value="1"/>
</dbReference>
<name>A0A941DJM9_9BURK</name>
<dbReference type="Proteomes" id="UP000680067">
    <property type="component" value="Unassembled WGS sequence"/>
</dbReference>
<reference evidence="3" key="1">
    <citation type="submission" date="2021-04" db="EMBL/GenBank/DDBJ databases">
        <title>novel species isolated from subtropical streams in China.</title>
        <authorList>
            <person name="Lu H."/>
        </authorList>
    </citation>
    <scope>NUCLEOTIDE SEQUENCE</scope>
    <source>
        <strain evidence="3">LFS511W</strain>
    </source>
</reference>
<evidence type="ECO:0000313" key="4">
    <source>
        <dbReference type="Proteomes" id="UP000680067"/>
    </source>
</evidence>
<evidence type="ECO:0000259" key="2">
    <source>
        <dbReference type="PROSITE" id="PS50110"/>
    </source>
</evidence>
<dbReference type="InterPro" id="IPR001789">
    <property type="entry name" value="Sig_transdc_resp-reg_receiver"/>
</dbReference>
<sequence>MMSQHSKTPGLISKRCTQSTGNLTFGSDYFLTAHPSLILQDGISSACETDDDLISFADEEADDSIHKNELTPWKILITDDDKNVHETTLLALSGVRIHGRPLQFLHAYSAGEARQLLQSIPDVALILLDVVMETVDAGLRLVEVIRGEMNQHDIKIVLRTGQPGYAPEDQVSHQFSIDGYTTKSKLTRSLLISVLSDILGDAHKANSFAS</sequence>
<gene>
    <name evidence="3" type="ORF">KDM89_03810</name>
</gene>
<accession>A0A941DJM9</accession>
<dbReference type="GO" id="GO:0000160">
    <property type="term" value="P:phosphorelay signal transduction system"/>
    <property type="evidence" value="ECO:0007669"/>
    <property type="project" value="InterPro"/>
</dbReference>
<dbReference type="SUPFAM" id="SSF52172">
    <property type="entry name" value="CheY-like"/>
    <property type="match status" value="1"/>
</dbReference>
<evidence type="ECO:0000256" key="1">
    <source>
        <dbReference type="PROSITE-ProRule" id="PRU00169"/>
    </source>
</evidence>